<feature type="domain" description="N-acetyltransferase" evidence="1">
    <location>
        <begin position="2"/>
        <end position="159"/>
    </location>
</feature>
<keyword evidence="2" id="KW-0808">Transferase</keyword>
<dbReference type="Pfam" id="PF00583">
    <property type="entry name" value="Acetyltransf_1"/>
    <property type="match status" value="1"/>
</dbReference>
<evidence type="ECO:0000313" key="3">
    <source>
        <dbReference type="Proteomes" id="UP000190328"/>
    </source>
</evidence>
<dbReference type="STRING" id="263852.SAMN02745116_00988"/>
<gene>
    <name evidence="2" type="ORF">SAMN02745116_00988</name>
</gene>
<dbReference type="GO" id="GO:0016747">
    <property type="term" value="F:acyltransferase activity, transferring groups other than amino-acyl groups"/>
    <property type="evidence" value="ECO:0007669"/>
    <property type="project" value="InterPro"/>
</dbReference>
<dbReference type="SUPFAM" id="SSF55729">
    <property type="entry name" value="Acyl-CoA N-acyltransferases (Nat)"/>
    <property type="match status" value="1"/>
</dbReference>
<dbReference type="PANTHER" id="PTHR43415">
    <property type="entry name" value="SPERMIDINE N(1)-ACETYLTRANSFERASE"/>
    <property type="match status" value="1"/>
</dbReference>
<organism evidence="2 3">
    <name type="scientific">Pilibacter termitis</name>
    <dbReference type="NCBI Taxonomy" id="263852"/>
    <lineage>
        <taxon>Bacteria</taxon>
        <taxon>Bacillati</taxon>
        <taxon>Bacillota</taxon>
        <taxon>Bacilli</taxon>
        <taxon>Lactobacillales</taxon>
        <taxon>Enterococcaceae</taxon>
        <taxon>Pilibacter</taxon>
    </lineage>
</organism>
<dbReference type="RefSeq" id="WP_078806913.1">
    <property type="nucleotide sequence ID" value="NZ_FUXI01000008.1"/>
</dbReference>
<evidence type="ECO:0000259" key="1">
    <source>
        <dbReference type="PROSITE" id="PS51186"/>
    </source>
</evidence>
<name>A0A1T4M7L6_9ENTE</name>
<dbReference type="AlphaFoldDB" id="A0A1T4M7L6"/>
<dbReference type="InterPro" id="IPR016181">
    <property type="entry name" value="Acyl_CoA_acyltransferase"/>
</dbReference>
<keyword evidence="3" id="KW-1185">Reference proteome</keyword>
<dbReference type="CDD" id="cd04301">
    <property type="entry name" value="NAT_SF"/>
    <property type="match status" value="1"/>
</dbReference>
<dbReference type="PROSITE" id="PS51186">
    <property type="entry name" value="GNAT"/>
    <property type="match status" value="1"/>
</dbReference>
<reference evidence="2 3" key="1">
    <citation type="submission" date="2017-02" db="EMBL/GenBank/DDBJ databases">
        <authorList>
            <person name="Peterson S.W."/>
        </authorList>
    </citation>
    <scope>NUCLEOTIDE SEQUENCE [LARGE SCALE GENOMIC DNA]</scope>
    <source>
        <strain evidence="2 3">ATCC BAA-1030</strain>
    </source>
</reference>
<dbReference type="PANTHER" id="PTHR43415:SF3">
    <property type="entry name" value="GNAT-FAMILY ACETYLTRANSFERASE"/>
    <property type="match status" value="1"/>
</dbReference>
<protein>
    <submittedName>
        <fullName evidence="2">L-amino acid N-acyltransferase YncA</fullName>
    </submittedName>
</protein>
<keyword evidence="2" id="KW-0012">Acyltransferase</keyword>
<dbReference type="Gene3D" id="3.40.630.30">
    <property type="match status" value="1"/>
</dbReference>
<accession>A0A1T4M7L6</accession>
<sequence length="159" mass="18543">MRTIRMVEPQDYAQLMKIENEIWTNDNSPVLHWYENVEEFQEKMQNATIVVALENEKILGFLNLSQMSKLESNRFSMLIGIGVAKNAQSSGVGRNLISWVKEYAREHGKHKIGLRVLSTNEKAIRFYEKNGFIEEGRLRDEFFIDGKFVDDVFMACFLE</sequence>
<dbReference type="OrthoDB" id="9802340at2"/>
<dbReference type="EMBL" id="FUXI01000008">
    <property type="protein sequence ID" value="SJZ63003.1"/>
    <property type="molecule type" value="Genomic_DNA"/>
</dbReference>
<dbReference type="InterPro" id="IPR000182">
    <property type="entry name" value="GNAT_dom"/>
</dbReference>
<evidence type="ECO:0000313" key="2">
    <source>
        <dbReference type="EMBL" id="SJZ63003.1"/>
    </source>
</evidence>
<proteinExistence type="predicted"/>
<dbReference type="Proteomes" id="UP000190328">
    <property type="component" value="Unassembled WGS sequence"/>
</dbReference>